<dbReference type="AlphaFoldDB" id="A0A0C3DB66"/>
<dbReference type="Proteomes" id="UP000053989">
    <property type="component" value="Unassembled WGS sequence"/>
</dbReference>
<evidence type="ECO:0000313" key="2">
    <source>
        <dbReference type="Proteomes" id="UP000053989"/>
    </source>
</evidence>
<dbReference type="InParanoid" id="A0A0C3DB66"/>
<name>A0A0C3DB66_9AGAM</name>
<accession>A0A0C3DB66</accession>
<protein>
    <submittedName>
        <fullName evidence="1">Uncharacterized protein</fullName>
    </submittedName>
</protein>
<evidence type="ECO:0000313" key="1">
    <source>
        <dbReference type="EMBL" id="KIM53619.1"/>
    </source>
</evidence>
<sequence length="98" mass="11038">MIEPQFDDIEEWTRQGLPSVFSSDVFKRIMAHLEADETYVHGAGDKDAWKDGGLHSKDVPKDNVAVQAAMAEWLNGLVEKAMAIVKDEFPDDHKLQNI</sequence>
<dbReference type="HOGENOM" id="CLU_2334862_0_0_1"/>
<keyword evidence="2" id="KW-1185">Reference proteome</keyword>
<organism evidence="1 2">
    <name type="scientific">Scleroderma citrinum Foug A</name>
    <dbReference type="NCBI Taxonomy" id="1036808"/>
    <lineage>
        <taxon>Eukaryota</taxon>
        <taxon>Fungi</taxon>
        <taxon>Dikarya</taxon>
        <taxon>Basidiomycota</taxon>
        <taxon>Agaricomycotina</taxon>
        <taxon>Agaricomycetes</taxon>
        <taxon>Agaricomycetidae</taxon>
        <taxon>Boletales</taxon>
        <taxon>Sclerodermatineae</taxon>
        <taxon>Sclerodermataceae</taxon>
        <taxon>Scleroderma</taxon>
    </lineage>
</organism>
<reference evidence="2" key="2">
    <citation type="submission" date="2015-01" db="EMBL/GenBank/DDBJ databases">
        <title>Evolutionary Origins and Diversification of the Mycorrhizal Mutualists.</title>
        <authorList>
            <consortium name="DOE Joint Genome Institute"/>
            <consortium name="Mycorrhizal Genomics Consortium"/>
            <person name="Kohler A."/>
            <person name="Kuo A."/>
            <person name="Nagy L.G."/>
            <person name="Floudas D."/>
            <person name="Copeland A."/>
            <person name="Barry K.W."/>
            <person name="Cichocki N."/>
            <person name="Veneault-Fourrey C."/>
            <person name="LaButti K."/>
            <person name="Lindquist E.A."/>
            <person name="Lipzen A."/>
            <person name="Lundell T."/>
            <person name="Morin E."/>
            <person name="Murat C."/>
            <person name="Riley R."/>
            <person name="Ohm R."/>
            <person name="Sun H."/>
            <person name="Tunlid A."/>
            <person name="Henrissat B."/>
            <person name="Grigoriev I.V."/>
            <person name="Hibbett D.S."/>
            <person name="Martin F."/>
        </authorList>
    </citation>
    <scope>NUCLEOTIDE SEQUENCE [LARGE SCALE GENOMIC DNA]</scope>
    <source>
        <strain evidence="2">Foug A</strain>
    </source>
</reference>
<reference evidence="1 2" key="1">
    <citation type="submission" date="2014-04" db="EMBL/GenBank/DDBJ databases">
        <authorList>
            <consortium name="DOE Joint Genome Institute"/>
            <person name="Kuo A."/>
            <person name="Kohler A."/>
            <person name="Nagy L.G."/>
            <person name="Floudas D."/>
            <person name="Copeland A."/>
            <person name="Barry K.W."/>
            <person name="Cichocki N."/>
            <person name="Veneault-Fourrey C."/>
            <person name="LaButti K."/>
            <person name="Lindquist E.A."/>
            <person name="Lipzen A."/>
            <person name="Lundell T."/>
            <person name="Morin E."/>
            <person name="Murat C."/>
            <person name="Sun H."/>
            <person name="Tunlid A."/>
            <person name="Henrissat B."/>
            <person name="Grigoriev I.V."/>
            <person name="Hibbett D.S."/>
            <person name="Martin F."/>
            <person name="Nordberg H.P."/>
            <person name="Cantor M.N."/>
            <person name="Hua S.X."/>
        </authorList>
    </citation>
    <scope>NUCLEOTIDE SEQUENCE [LARGE SCALE GENOMIC DNA]</scope>
    <source>
        <strain evidence="1 2">Foug A</strain>
    </source>
</reference>
<gene>
    <name evidence="1" type="ORF">SCLCIDRAFT_31748</name>
</gene>
<dbReference type="EMBL" id="KN822175">
    <property type="protein sequence ID" value="KIM53619.1"/>
    <property type="molecule type" value="Genomic_DNA"/>
</dbReference>
<proteinExistence type="predicted"/>